<keyword evidence="8" id="KW-0408">Iron</keyword>
<evidence type="ECO:0000256" key="6">
    <source>
        <dbReference type="ARBA" id="ARBA00022692"/>
    </source>
</evidence>
<dbReference type="NCBIfam" id="TIGR01783">
    <property type="entry name" value="TonB-siderophor"/>
    <property type="match status" value="1"/>
</dbReference>
<dbReference type="InterPro" id="IPR012910">
    <property type="entry name" value="Plug_dom"/>
</dbReference>
<dbReference type="InterPro" id="IPR010105">
    <property type="entry name" value="TonB_sidphr_rcpt"/>
</dbReference>
<comment type="similarity">
    <text evidence="2 14 15">Belongs to the TonB-dependent receptor family.</text>
</comment>
<dbReference type="InterPro" id="IPR036942">
    <property type="entry name" value="Beta-barrel_TonB_sf"/>
</dbReference>
<keyword evidence="19" id="KW-1185">Reference proteome</keyword>
<dbReference type="CDD" id="cd01347">
    <property type="entry name" value="ligand_gated_channel"/>
    <property type="match status" value="1"/>
</dbReference>
<evidence type="ECO:0000256" key="1">
    <source>
        <dbReference type="ARBA" id="ARBA00004571"/>
    </source>
</evidence>
<dbReference type="InterPro" id="IPR037066">
    <property type="entry name" value="Plug_dom_sf"/>
</dbReference>
<keyword evidence="11 14" id="KW-0472">Membrane</keyword>
<dbReference type="GO" id="GO:0015891">
    <property type="term" value="P:siderophore transport"/>
    <property type="evidence" value="ECO:0007669"/>
    <property type="project" value="InterPro"/>
</dbReference>
<dbReference type="PANTHER" id="PTHR32552">
    <property type="entry name" value="FERRICHROME IRON RECEPTOR-RELATED"/>
    <property type="match status" value="1"/>
</dbReference>
<feature type="domain" description="TonB-dependent receptor-like beta-barrel" evidence="16">
    <location>
        <begin position="243"/>
        <end position="676"/>
    </location>
</feature>
<evidence type="ECO:0000259" key="17">
    <source>
        <dbReference type="Pfam" id="PF07715"/>
    </source>
</evidence>
<dbReference type="FunFam" id="2.170.130.10:FF:000010">
    <property type="entry name" value="Ferripyoverdine receptor"/>
    <property type="match status" value="1"/>
</dbReference>
<dbReference type="Proteomes" id="UP000536441">
    <property type="component" value="Unassembled WGS sequence"/>
</dbReference>
<dbReference type="PROSITE" id="PS52016">
    <property type="entry name" value="TONB_DEPENDENT_REC_3"/>
    <property type="match status" value="1"/>
</dbReference>
<evidence type="ECO:0000256" key="13">
    <source>
        <dbReference type="ARBA" id="ARBA00023237"/>
    </source>
</evidence>
<organism evidence="18 19">
    <name type="scientific">Sphingomonas zeae</name>
    <dbReference type="NCBI Taxonomy" id="1646122"/>
    <lineage>
        <taxon>Bacteria</taxon>
        <taxon>Pseudomonadati</taxon>
        <taxon>Pseudomonadota</taxon>
        <taxon>Alphaproteobacteria</taxon>
        <taxon>Sphingomonadales</taxon>
        <taxon>Sphingomonadaceae</taxon>
        <taxon>Sphingomonas</taxon>
    </lineage>
</organism>
<keyword evidence="4 14" id="KW-1134">Transmembrane beta strand</keyword>
<keyword evidence="10 15" id="KW-0798">TonB box</keyword>
<proteinExistence type="inferred from homology"/>
<gene>
    <name evidence="18" type="ORF">HP438_00995</name>
</gene>
<dbReference type="SUPFAM" id="SSF56935">
    <property type="entry name" value="Porins"/>
    <property type="match status" value="1"/>
</dbReference>
<evidence type="ECO:0000313" key="19">
    <source>
        <dbReference type="Proteomes" id="UP000536441"/>
    </source>
</evidence>
<keyword evidence="6 14" id="KW-0812">Transmembrane</keyword>
<accession>A0A7Y6EDV2</accession>
<evidence type="ECO:0000256" key="4">
    <source>
        <dbReference type="ARBA" id="ARBA00022452"/>
    </source>
</evidence>
<evidence type="ECO:0000256" key="10">
    <source>
        <dbReference type="ARBA" id="ARBA00023077"/>
    </source>
</evidence>
<keyword evidence="9" id="KW-0406">Ion transport</keyword>
<evidence type="ECO:0000256" key="8">
    <source>
        <dbReference type="ARBA" id="ARBA00023004"/>
    </source>
</evidence>
<feature type="domain" description="TonB-dependent receptor plug" evidence="17">
    <location>
        <begin position="55"/>
        <end position="154"/>
    </location>
</feature>
<comment type="subcellular location">
    <subcellularLocation>
        <location evidence="1 14">Cell outer membrane</location>
        <topology evidence="1 14">Multi-pass membrane protein</topology>
    </subcellularLocation>
</comment>
<dbReference type="EMBL" id="JABMCH010000039">
    <property type="protein sequence ID" value="NUU45559.1"/>
    <property type="molecule type" value="Genomic_DNA"/>
</dbReference>
<dbReference type="Pfam" id="PF00593">
    <property type="entry name" value="TonB_dep_Rec_b-barrel"/>
    <property type="match status" value="1"/>
</dbReference>
<dbReference type="Gene3D" id="2.40.170.20">
    <property type="entry name" value="TonB-dependent receptor, beta-barrel domain"/>
    <property type="match status" value="1"/>
</dbReference>
<comment type="caution">
    <text evidence="18">The sequence shown here is derived from an EMBL/GenBank/DDBJ whole genome shotgun (WGS) entry which is preliminary data.</text>
</comment>
<dbReference type="Pfam" id="PF07715">
    <property type="entry name" value="Plug"/>
    <property type="match status" value="1"/>
</dbReference>
<evidence type="ECO:0000256" key="11">
    <source>
        <dbReference type="ARBA" id="ARBA00023136"/>
    </source>
</evidence>
<dbReference type="Gene3D" id="2.170.130.10">
    <property type="entry name" value="TonB-dependent receptor, plug domain"/>
    <property type="match status" value="1"/>
</dbReference>
<evidence type="ECO:0000256" key="9">
    <source>
        <dbReference type="ARBA" id="ARBA00023065"/>
    </source>
</evidence>
<dbReference type="InterPro" id="IPR039426">
    <property type="entry name" value="TonB-dep_rcpt-like"/>
</dbReference>
<evidence type="ECO:0000256" key="15">
    <source>
        <dbReference type="RuleBase" id="RU003357"/>
    </source>
</evidence>
<dbReference type="InterPro" id="IPR000531">
    <property type="entry name" value="Beta-barrel_TonB"/>
</dbReference>
<dbReference type="PANTHER" id="PTHR32552:SF74">
    <property type="entry name" value="HYDROXAMATE SIDEROPHORE RECEPTOR FHUE"/>
    <property type="match status" value="1"/>
</dbReference>
<evidence type="ECO:0000256" key="3">
    <source>
        <dbReference type="ARBA" id="ARBA00022448"/>
    </source>
</evidence>
<evidence type="ECO:0000256" key="12">
    <source>
        <dbReference type="ARBA" id="ARBA00023170"/>
    </source>
</evidence>
<reference evidence="18 19" key="1">
    <citation type="submission" date="2020-05" db="EMBL/GenBank/DDBJ databases">
        <title>Genome Sequencing of Type Strains.</title>
        <authorList>
            <person name="Lemaire J.F."/>
            <person name="Inderbitzin P."/>
            <person name="Gregorio O.A."/>
            <person name="Collins S.B."/>
            <person name="Wespe N."/>
            <person name="Knight-Connoni V."/>
        </authorList>
    </citation>
    <scope>NUCLEOTIDE SEQUENCE [LARGE SCALE GENOMIC DNA]</scope>
    <source>
        <strain evidence="18 19">DSM 100049</strain>
    </source>
</reference>
<keyword evidence="12 18" id="KW-0675">Receptor</keyword>
<evidence type="ECO:0000259" key="16">
    <source>
        <dbReference type="Pfam" id="PF00593"/>
    </source>
</evidence>
<evidence type="ECO:0000256" key="14">
    <source>
        <dbReference type="PROSITE-ProRule" id="PRU01360"/>
    </source>
</evidence>
<dbReference type="GO" id="GO:0015344">
    <property type="term" value="F:siderophore uptake transmembrane transporter activity"/>
    <property type="evidence" value="ECO:0007669"/>
    <property type="project" value="TreeGrafter"/>
</dbReference>
<evidence type="ECO:0000256" key="7">
    <source>
        <dbReference type="ARBA" id="ARBA00022729"/>
    </source>
</evidence>
<keyword evidence="3 14" id="KW-0813">Transport</keyword>
<evidence type="ECO:0000256" key="2">
    <source>
        <dbReference type="ARBA" id="ARBA00009810"/>
    </source>
</evidence>
<evidence type="ECO:0000256" key="5">
    <source>
        <dbReference type="ARBA" id="ARBA00022496"/>
    </source>
</evidence>
<name>A0A7Y6EDV2_9SPHN</name>
<sequence length="706" mass="77195">MTPVLTLLAAVAAAPDTVPQTTNPGDIVVTAQQTKDGEDYTTPAQTSAYRLPISIRDTPQAISVVTRQQIDDFQLNDINALLATVPGFNVQAQETDRFYYSARGFDVQNFQVDGLGLPPAFAVQVGSIDTAIYDHVEVLKGAPGLLSPVGNPSAVVNFIRKRPTRDFQASGSAQYGSFDSLRLQGDVSTPLDKDGHIRALAVGVYSDADSYLDRYHLRRWTGYGIVEADLGPNTVASIGYGHQNHRSTGAQWGGLPLYYTDGTRIPLARSSNTGPDWAGFDVTDRQIFGDITHQLNARWQIKASAFRRATDERDDLFYVYGNPDRTTGLGVLSYPGSFKASNRDFTFDVHASGSFEALGQEQMLVVGVLRGALTYRQLSRYDQASNYLSVPLDRLFDGSFPQPNWPATFNSDPAASNWTHQQRTSAYATLRLRPADPLKIILGTNYTWARSEGYSYGAPSNYRDNRFLPFVGATLDLTRHVSAYASYATIFNPQNVFGAGGKLLAPIKGNSLEGGFKGEWYDGRLNAAVSVFRVRQDNFAEAAGFDPTIGQTIYRGVNSKSEGVELEFGGQLLPGVQATGGYTIMRIRGDDGMPTRTFVPRQTARLNLTYSPSVLPDLKLGASVQYQTSIYVVGSTISTVTGQPIRVTQDKYATLDLLGSYKLTRNLRLAVNVRNVTNTKAINALTYDQGFYNAPRSVLGTISVSY</sequence>
<keyword evidence="5" id="KW-0410">Iron transport</keyword>
<keyword evidence="7" id="KW-0732">Signal</keyword>
<dbReference type="AlphaFoldDB" id="A0A7Y6EDV2"/>
<dbReference type="GO" id="GO:0038023">
    <property type="term" value="F:signaling receptor activity"/>
    <property type="evidence" value="ECO:0007669"/>
    <property type="project" value="InterPro"/>
</dbReference>
<keyword evidence="13 14" id="KW-0998">Cell outer membrane</keyword>
<dbReference type="RefSeq" id="WP_175310358.1">
    <property type="nucleotide sequence ID" value="NZ_CBCRYR010000100.1"/>
</dbReference>
<evidence type="ECO:0000313" key="18">
    <source>
        <dbReference type="EMBL" id="NUU45559.1"/>
    </source>
</evidence>
<protein>
    <submittedName>
        <fullName evidence="18">TonB-dependent siderophore receptor</fullName>
    </submittedName>
</protein>
<dbReference type="GO" id="GO:0009279">
    <property type="term" value="C:cell outer membrane"/>
    <property type="evidence" value="ECO:0007669"/>
    <property type="project" value="UniProtKB-SubCell"/>
</dbReference>